<comment type="caution">
    <text evidence="2">The sequence shown here is derived from an EMBL/GenBank/DDBJ whole genome shotgun (WGS) entry which is preliminary data.</text>
</comment>
<evidence type="ECO:0000313" key="3">
    <source>
        <dbReference type="Proteomes" id="UP000619260"/>
    </source>
</evidence>
<dbReference type="RefSeq" id="WP_203902732.1">
    <property type="nucleotide sequence ID" value="NZ_BOPF01000025.1"/>
</dbReference>
<organism evidence="2 3">
    <name type="scientific">Virgisporangium aliadipatigenens</name>
    <dbReference type="NCBI Taxonomy" id="741659"/>
    <lineage>
        <taxon>Bacteria</taxon>
        <taxon>Bacillati</taxon>
        <taxon>Actinomycetota</taxon>
        <taxon>Actinomycetes</taxon>
        <taxon>Micromonosporales</taxon>
        <taxon>Micromonosporaceae</taxon>
        <taxon>Virgisporangium</taxon>
    </lineage>
</organism>
<dbReference type="Proteomes" id="UP000619260">
    <property type="component" value="Unassembled WGS sequence"/>
</dbReference>
<sequence length="48" mass="4993">MGARSTEKKPKDRKPYTPPRLERYGNVGVLTAGGGAAGTDFGSEISAP</sequence>
<keyword evidence="3" id="KW-1185">Reference proteome</keyword>
<feature type="region of interest" description="Disordered" evidence="1">
    <location>
        <begin position="1"/>
        <end position="48"/>
    </location>
</feature>
<gene>
    <name evidence="2" type="ORF">Val02_61520</name>
</gene>
<dbReference type="EMBL" id="BOPF01000025">
    <property type="protein sequence ID" value="GIJ49266.1"/>
    <property type="molecule type" value="Genomic_DNA"/>
</dbReference>
<evidence type="ECO:0008006" key="4">
    <source>
        <dbReference type="Google" id="ProtNLM"/>
    </source>
</evidence>
<feature type="compositionally biased region" description="Basic and acidic residues" evidence="1">
    <location>
        <begin position="1"/>
        <end position="23"/>
    </location>
</feature>
<protein>
    <recommendedName>
        <fullName evidence="4">Lasso RiPP family leader peptide-containing protein</fullName>
    </recommendedName>
</protein>
<proteinExistence type="predicted"/>
<evidence type="ECO:0000256" key="1">
    <source>
        <dbReference type="SAM" id="MobiDB-lite"/>
    </source>
</evidence>
<evidence type="ECO:0000313" key="2">
    <source>
        <dbReference type="EMBL" id="GIJ49266.1"/>
    </source>
</evidence>
<dbReference type="AlphaFoldDB" id="A0A8J3YSZ1"/>
<accession>A0A8J3YSZ1</accession>
<name>A0A8J3YSZ1_9ACTN</name>
<reference evidence="2" key="1">
    <citation type="submission" date="2021-01" db="EMBL/GenBank/DDBJ databases">
        <title>Whole genome shotgun sequence of Virgisporangium aliadipatigenens NBRC 105644.</title>
        <authorList>
            <person name="Komaki H."/>
            <person name="Tamura T."/>
        </authorList>
    </citation>
    <scope>NUCLEOTIDE SEQUENCE</scope>
    <source>
        <strain evidence="2">NBRC 105644</strain>
    </source>
</reference>